<organism evidence="1 3">
    <name type="scientific">Vanilla planifolia</name>
    <name type="common">Vanilla</name>
    <dbReference type="NCBI Taxonomy" id="51239"/>
    <lineage>
        <taxon>Eukaryota</taxon>
        <taxon>Viridiplantae</taxon>
        <taxon>Streptophyta</taxon>
        <taxon>Embryophyta</taxon>
        <taxon>Tracheophyta</taxon>
        <taxon>Spermatophyta</taxon>
        <taxon>Magnoliopsida</taxon>
        <taxon>Liliopsida</taxon>
        <taxon>Asparagales</taxon>
        <taxon>Orchidaceae</taxon>
        <taxon>Vanilloideae</taxon>
        <taxon>Vanilleae</taxon>
        <taxon>Vanilla</taxon>
    </lineage>
</organism>
<proteinExistence type="predicted"/>
<gene>
    <name evidence="2" type="ORF">HPP92_010082</name>
    <name evidence="1" type="ORF">HPP92_010277</name>
</gene>
<evidence type="ECO:0000313" key="1">
    <source>
        <dbReference type="EMBL" id="KAG0479419.1"/>
    </source>
</evidence>
<comment type="caution">
    <text evidence="1">The sequence shown here is derived from an EMBL/GenBank/DDBJ whole genome shotgun (WGS) entry which is preliminary data.</text>
</comment>
<sequence length="51" mass="5814">MQPLEIKAFHCVQAVNQEKSMVCYVRGKQTCRQQPMPLYAKWNEGSSKGLA</sequence>
<protein>
    <submittedName>
        <fullName evidence="1">Uncharacterized protein</fullName>
    </submittedName>
</protein>
<keyword evidence="3" id="KW-1185">Reference proteome</keyword>
<evidence type="ECO:0000313" key="2">
    <source>
        <dbReference type="EMBL" id="KAG0481998.1"/>
    </source>
</evidence>
<evidence type="ECO:0000313" key="4">
    <source>
        <dbReference type="Proteomes" id="UP000639772"/>
    </source>
</evidence>
<dbReference type="EMBL" id="JADCNM010000005">
    <property type="protein sequence ID" value="KAG0481998.1"/>
    <property type="molecule type" value="Genomic_DNA"/>
</dbReference>
<dbReference type="EMBL" id="JADCNL010000005">
    <property type="protein sequence ID" value="KAG0479419.1"/>
    <property type="molecule type" value="Genomic_DNA"/>
</dbReference>
<dbReference type="Proteomes" id="UP000639772">
    <property type="component" value="Unassembled WGS sequence"/>
</dbReference>
<dbReference type="Proteomes" id="UP000636800">
    <property type="component" value="Chromosome 5"/>
</dbReference>
<accession>A0A835QVC7</accession>
<reference evidence="3 4" key="1">
    <citation type="journal article" date="2020" name="Nat. Food">
        <title>A phased Vanilla planifolia genome enables genetic improvement of flavour and production.</title>
        <authorList>
            <person name="Hasing T."/>
            <person name="Tang H."/>
            <person name="Brym M."/>
            <person name="Khazi F."/>
            <person name="Huang T."/>
            <person name="Chambers A.H."/>
        </authorList>
    </citation>
    <scope>NUCLEOTIDE SEQUENCE [LARGE SCALE GENOMIC DNA]</scope>
    <source>
        <tissue evidence="1">Leaf</tissue>
    </source>
</reference>
<dbReference type="AlphaFoldDB" id="A0A835QVC7"/>
<evidence type="ECO:0000313" key="3">
    <source>
        <dbReference type="Proteomes" id="UP000636800"/>
    </source>
</evidence>
<name>A0A835QVC7_VANPL</name>